<name>A0ABW5ZBS1_9FLAO</name>
<feature type="transmembrane region" description="Helical" evidence="1">
    <location>
        <begin position="167"/>
        <end position="187"/>
    </location>
</feature>
<sequence length="449" mass="52080">MKKNFYKITMLIQVLLITVVSVYFLINEPPAREHIIRIPYIHPFEFYFVLELGGILLIISAVVAFLIGLFVNSKSKDKGLSQEVVEKRVRKEKFWKLTCYGNLIISMLIVALGVFIYITAPFEMILYYPYRFNDYLLPVLISQFVASFFVGALLLSSNLLWNQNKALGIVTLIFGFVLAFIPLILGVKLQMECHYENEARSYAGYIEEVLTEVTATEEAEDEYGDTGEEYEESGDEYYFSFSDLWNEPSNDEENVRSAITEVATGLLFENGKNTINKLRYYSEFYAVNKKFSEKEGSKGYGYFRKISAKIARNPDVMREAFNAYKDVLYEVVSVKSYTKNEVDSFIEILLLAYYDIYSDENPENTLNAIFTVMETNSRNGVEYINYSAIKPFISDKTESKMDEFVFNDESKLYNADKIWAYSFWARRKKEGNTQVVLDILNEIKKHYDQ</sequence>
<feature type="transmembrane region" description="Helical" evidence="1">
    <location>
        <begin position="135"/>
        <end position="155"/>
    </location>
</feature>
<gene>
    <name evidence="2" type="ORF">ACFSX9_10865</name>
</gene>
<evidence type="ECO:0000313" key="2">
    <source>
        <dbReference type="EMBL" id="MFD2909227.1"/>
    </source>
</evidence>
<keyword evidence="1" id="KW-0812">Transmembrane</keyword>
<dbReference type="Proteomes" id="UP001597549">
    <property type="component" value="Unassembled WGS sequence"/>
</dbReference>
<organism evidence="2 3">
    <name type="scientific">Flavobacterium ardleyense</name>
    <dbReference type="NCBI Taxonomy" id="2038737"/>
    <lineage>
        <taxon>Bacteria</taxon>
        <taxon>Pseudomonadati</taxon>
        <taxon>Bacteroidota</taxon>
        <taxon>Flavobacteriia</taxon>
        <taxon>Flavobacteriales</taxon>
        <taxon>Flavobacteriaceae</taxon>
        <taxon>Flavobacterium</taxon>
    </lineage>
</organism>
<evidence type="ECO:0000256" key="1">
    <source>
        <dbReference type="SAM" id="Phobius"/>
    </source>
</evidence>
<feature type="transmembrane region" description="Helical" evidence="1">
    <location>
        <begin position="97"/>
        <end position="120"/>
    </location>
</feature>
<comment type="caution">
    <text evidence="2">The sequence shown here is derived from an EMBL/GenBank/DDBJ whole genome shotgun (WGS) entry which is preliminary data.</text>
</comment>
<keyword evidence="1" id="KW-1133">Transmembrane helix</keyword>
<protein>
    <submittedName>
        <fullName evidence="2">Uncharacterized protein</fullName>
    </submittedName>
</protein>
<dbReference type="RefSeq" id="WP_379807535.1">
    <property type="nucleotide sequence ID" value="NZ_JBHUOL010000018.1"/>
</dbReference>
<dbReference type="EMBL" id="JBHUOL010000018">
    <property type="protein sequence ID" value="MFD2909227.1"/>
    <property type="molecule type" value="Genomic_DNA"/>
</dbReference>
<accession>A0ABW5ZBS1</accession>
<keyword evidence="1" id="KW-0472">Membrane</keyword>
<feature type="transmembrane region" description="Helical" evidence="1">
    <location>
        <begin position="46"/>
        <end position="71"/>
    </location>
</feature>
<feature type="transmembrane region" description="Helical" evidence="1">
    <location>
        <begin position="5"/>
        <end position="26"/>
    </location>
</feature>
<reference evidence="3" key="1">
    <citation type="journal article" date="2019" name="Int. J. Syst. Evol. Microbiol.">
        <title>The Global Catalogue of Microorganisms (GCM) 10K type strain sequencing project: providing services to taxonomists for standard genome sequencing and annotation.</title>
        <authorList>
            <consortium name="The Broad Institute Genomics Platform"/>
            <consortium name="The Broad Institute Genome Sequencing Center for Infectious Disease"/>
            <person name="Wu L."/>
            <person name="Ma J."/>
        </authorList>
    </citation>
    <scope>NUCLEOTIDE SEQUENCE [LARGE SCALE GENOMIC DNA]</scope>
    <source>
        <strain evidence="3">KCTC 52644</strain>
    </source>
</reference>
<evidence type="ECO:0000313" key="3">
    <source>
        <dbReference type="Proteomes" id="UP001597549"/>
    </source>
</evidence>
<proteinExistence type="predicted"/>
<keyword evidence="3" id="KW-1185">Reference proteome</keyword>